<reference evidence="2 3" key="1">
    <citation type="submission" date="2020-12" db="EMBL/GenBank/DDBJ databases">
        <title>Concerted genomic and epigenomic changes stabilize Arabidopsis allopolyploids.</title>
        <authorList>
            <person name="Chen Z."/>
        </authorList>
    </citation>
    <scope>NUCLEOTIDE SEQUENCE [LARGE SCALE GENOMIC DNA]</scope>
    <source>
        <strain evidence="2">As9502</strain>
        <tissue evidence="2">Leaf</tissue>
    </source>
</reference>
<gene>
    <name evidence="2" type="ORF">ISN44_As01g015120</name>
</gene>
<evidence type="ECO:0000313" key="2">
    <source>
        <dbReference type="EMBL" id="KAG7654322.1"/>
    </source>
</evidence>
<comment type="caution">
    <text evidence="2">The sequence shown here is derived from an EMBL/GenBank/DDBJ whole genome shotgun (WGS) entry which is preliminary data.</text>
</comment>
<dbReference type="Proteomes" id="UP000694251">
    <property type="component" value="Chromosome 1"/>
</dbReference>
<accession>A0A8T2H5K2</accession>
<organism evidence="2 3">
    <name type="scientific">Arabidopsis suecica</name>
    <name type="common">Swedish thale-cress</name>
    <name type="synonym">Cardaminopsis suecica</name>
    <dbReference type="NCBI Taxonomy" id="45249"/>
    <lineage>
        <taxon>Eukaryota</taxon>
        <taxon>Viridiplantae</taxon>
        <taxon>Streptophyta</taxon>
        <taxon>Embryophyta</taxon>
        <taxon>Tracheophyta</taxon>
        <taxon>Spermatophyta</taxon>
        <taxon>Magnoliopsida</taxon>
        <taxon>eudicotyledons</taxon>
        <taxon>Gunneridae</taxon>
        <taxon>Pentapetalae</taxon>
        <taxon>rosids</taxon>
        <taxon>malvids</taxon>
        <taxon>Brassicales</taxon>
        <taxon>Brassicaceae</taxon>
        <taxon>Camelineae</taxon>
        <taxon>Arabidopsis</taxon>
    </lineage>
</organism>
<sequence length="82" mass="9633">MRNLINFAVLIMTIFIVSASGARETRMMEQTCPVFWPMVPCDANKCEQMCRDYYGAVPSYTMLMTQRLFQGDFKLNHFIFVY</sequence>
<proteinExistence type="predicted"/>
<name>A0A8T2H5K2_ARASU</name>
<evidence type="ECO:0000313" key="3">
    <source>
        <dbReference type="Proteomes" id="UP000694251"/>
    </source>
</evidence>
<protein>
    <submittedName>
        <fullName evidence="2">Uncharacterized protein</fullName>
    </submittedName>
</protein>
<feature type="signal peptide" evidence="1">
    <location>
        <begin position="1"/>
        <end position="19"/>
    </location>
</feature>
<feature type="chain" id="PRO_5035777322" evidence="1">
    <location>
        <begin position="20"/>
        <end position="82"/>
    </location>
</feature>
<dbReference type="OrthoDB" id="1020715at2759"/>
<evidence type="ECO:0000256" key="1">
    <source>
        <dbReference type="SAM" id="SignalP"/>
    </source>
</evidence>
<dbReference type="AlphaFoldDB" id="A0A8T2H5K2"/>
<dbReference type="EMBL" id="JAEFBJ010000001">
    <property type="protein sequence ID" value="KAG7654322.1"/>
    <property type="molecule type" value="Genomic_DNA"/>
</dbReference>
<keyword evidence="3" id="KW-1185">Reference proteome</keyword>
<keyword evidence="1" id="KW-0732">Signal</keyword>